<gene>
    <name evidence="2" type="ORF">ISP06_00365</name>
</gene>
<reference evidence="2" key="1">
    <citation type="submission" date="2020-10" db="EMBL/GenBank/DDBJ databases">
        <title>Dehalococcoides mccartyi of a TCE/Cr reducing biochatode.</title>
        <authorList>
            <person name="Matturro B."/>
        </authorList>
    </citation>
    <scope>NUCLEOTIDE SEQUENCE</scope>
    <source>
        <strain evidence="2">Bin2</strain>
    </source>
</reference>
<accession>A0A843AEG5</accession>
<name>A0A843AEG5_METFO</name>
<comment type="caution">
    <text evidence="2">The sequence shown here is derived from an EMBL/GenBank/DDBJ whole genome shotgun (WGS) entry which is preliminary data.</text>
</comment>
<evidence type="ECO:0000259" key="1">
    <source>
        <dbReference type="Pfam" id="PF01402"/>
    </source>
</evidence>
<evidence type="ECO:0000313" key="3">
    <source>
        <dbReference type="Proteomes" id="UP000606900"/>
    </source>
</evidence>
<proteinExistence type="predicted"/>
<dbReference type="Proteomes" id="UP000606900">
    <property type="component" value="Unassembled WGS sequence"/>
</dbReference>
<dbReference type="InterPro" id="IPR013321">
    <property type="entry name" value="Arc_rbn_hlx_hlx"/>
</dbReference>
<dbReference type="EMBL" id="JADIIL010000003">
    <property type="protein sequence ID" value="MBF4473912.1"/>
    <property type="molecule type" value="Genomic_DNA"/>
</dbReference>
<dbReference type="GO" id="GO:0006355">
    <property type="term" value="P:regulation of DNA-templated transcription"/>
    <property type="evidence" value="ECO:0007669"/>
    <property type="project" value="InterPro"/>
</dbReference>
<dbReference type="InterPro" id="IPR010985">
    <property type="entry name" value="Ribbon_hlx_hlx"/>
</dbReference>
<evidence type="ECO:0000313" key="2">
    <source>
        <dbReference type="EMBL" id="MBF4473912.1"/>
    </source>
</evidence>
<dbReference type="Gene3D" id="1.10.1220.10">
    <property type="entry name" value="Met repressor-like"/>
    <property type="match status" value="1"/>
</dbReference>
<dbReference type="InterPro" id="IPR002145">
    <property type="entry name" value="CopG"/>
</dbReference>
<dbReference type="RefSeq" id="WP_276697805.1">
    <property type="nucleotide sequence ID" value="NZ_JADIIL010000003.1"/>
</dbReference>
<dbReference type="AlphaFoldDB" id="A0A843AEG5"/>
<feature type="domain" description="Ribbon-helix-helix protein CopG" evidence="1">
    <location>
        <begin position="6"/>
        <end position="42"/>
    </location>
</feature>
<sequence length="42" mass="4873">MVSKCVSIDLEDLAEIQEKIKKGESHSVSEFVRNAIRRELKR</sequence>
<dbReference type="SUPFAM" id="SSF47598">
    <property type="entry name" value="Ribbon-helix-helix"/>
    <property type="match status" value="1"/>
</dbReference>
<protein>
    <submittedName>
        <fullName evidence="2">Ribbon-helix-helix protein, CopG family</fullName>
    </submittedName>
</protein>
<organism evidence="2 3">
    <name type="scientific">Methanobacterium formicicum</name>
    <dbReference type="NCBI Taxonomy" id="2162"/>
    <lineage>
        <taxon>Archaea</taxon>
        <taxon>Methanobacteriati</taxon>
        <taxon>Methanobacteriota</taxon>
        <taxon>Methanomada group</taxon>
        <taxon>Methanobacteria</taxon>
        <taxon>Methanobacteriales</taxon>
        <taxon>Methanobacteriaceae</taxon>
        <taxon>Methanobacterium</taxon>
    </lineage>
</organism>
<dbReference type="Pfam" id="PF01402">
    <property type="entry name" value="RHH_1"/>
    <property type="match status" value="1"/>
</dbReference>